<keyword evidence="2" id="KW-1133">Transmembrane helix</keyword>
<dbReference type="RefSeq" id="WP_129938726.1">
    <property type="nucleotide sequence ID" value="NZ_JBFQXQ010000001.1"/>
</dbReference>
<feature type="transmembrane region" description="Helical" evidence="2">
    <location>
        <begin position="405"/>
        <end position="429"/>
    </location>
</feature>
<gene>
    <name evidence="4" type="ORF">AB4M04_05680</name>
</gene>
<feature type="compositionally biased region" description="Polar residues" evidence="1">
    <location>
        <begin position="595"/>
        <end position="608"/>
    </location>
</feature>
<evidence type="ECO:0000313" key="5">
    <source>
        <dbReference type="Proteomes" id="UP001558101"/>
    </source>
</evidence>
<feature type="domain" description="Phage tail tape measure protein" evidence="3">
    <location>
        <begin position="85"/>
        <end position="283"/>
    </location>
</feature>
<keyword evidence="5" id="KW-1185">Reference proteome</keyword>
<reference evidence="4 5" key="1">
    <citation type="submission" date="2024-07" db="EMBL/GenBank/DDBJ databases">
        <title>Genomes of novel Serratia strains from suburban soil.</title>
        <authorList>
            <person name="Markert E.X."/>
            <person name="Severe K."/>
            <person name="Severe L."/>
            <person name="Twing K.I."/>
            <person name="Ward L.M."/>
        </authorList>
    </citation>
    <scope>NUCLEOTIDE SEQUENCE [LARGE SCALE GENOMIC DNA]</scope>
    <source>
        <strain evidence="4 5">3C-UT</strain>
    </source>
</reference>
<evidence type="ECO:0000256" key="1">
    <source>
        <dbReference type="SAM" id="MobiDB-lite"/>
    </source>
</evidence>
<keyword evidence="2" id="KW-0472">Membrane</keyword>
<dbReference type="Pfam" id="PF10145">
    <property type="entry name" value="PhageMin_Tail"/>
    <property type="match status" value="1"/>
</dbReference>
<feature type="region of interest" description="Disordered" evidence="1">
    <location>
        <begin position="573"/>
        <end position="608"/>
    </location>
</feature>
<feature type="transmembrane region" description="Helical" evidence="2">
    <location>
        <begin position="441"/>
        <end position="462"/>
    </location>
</feature>
<accession>A0ABV3UDA7</accession>
<dbReference type="EMBL" id="JBFQXQ010000001">
    <property type="protein sequence ID" value="MEX3171569.1"/>
    <property type="molecule type" value="Genomic_DNA"/>
</dbReference>
<evidence type="ECO:0000313" key="4">
    <source>
        <dbReference type="EMBL" id="MEX3171569.1"/>
    </source>
</evidence>
<organism evidence="4 5">
    <name type="scientific">Serratia quinivorans</name>
    <dbReference type="NCBI Taxonomy" id="137545"/>
    <lineage>
        <taxon>Bacteria</taxon>
        <taxon>Pseudomonadati</taxon>
        <taxon>Pseudomonadota</taxon>
        <taxon>Gammaproteobacteria</taxon>
        <taxon>Enterobacterales</taxon>
        <taxon>Yersiniaceae</taxon>
        <taxon>Serratia</taxon>
    </lineage>
</organism>
<dbReference type="Proteomes" id="UP001558101">
    <property type="component" value="Unassembled WGS sequence"/>
</dbReference>
<name>A0ABV3UDA7_9GAMM</name>
<keyword evidence="2" id="KW-0812">Transmembrane</keyword>
<comment type="caution">
    <text evidence="4">The sequence shown here is derived from an EMBL/GenBank/DDBJ whole genome shotgun (WGS) entry which is preliminary data.</text>
</comment>
<dbReference type="NCBIfam" id="TIGR01760">
    <property type="entry name" value="tape_meas_TP901"/>
    <property type="match status" value="1"/>
</dbReference>
<evidence type="ECO:0000256" key="2">
    <source>
        <dbReference type="SAM" id="Phobius"/>
    </source>
</evidence>
<dbReference type="InterPro" id="IPR010090">
    <property type="entry name" value="Phage_tape_meas"/>
</dbReference>
<proteinExistence type="predicted"/>
<sequence>MKQLEVMLSLVDKFSQPLKQAGAGINRFANQTKAGLMQVGAGAAGLWGAGQAIKGFLGPAYDMNRALGEVRSLGVAEKSLSNLSDAALMFSMQYGGSAADVVRSSYDIQSAIAGLQGNELSDFTVASGVLAKATKADTAVITKYMGTMYGIFQNTADAMGRSNWVKQIAGQTAEAVRVFKTSGNDMSAAFTTLGAAATSSKIDIAEQMAVLGMLQATMSGSEAGTKYKAFLAGVGSAQKALGLSFTNTDGSMKSVVDIMGLIQKKYGDLSKVADSDLIKKAFGSDEAVAMVKLLATNTAGLKENIDSLGRITGMKNAENMAKSMVDIWERLNAIWEGSRIIIGRTLLPVLDPLLQKVAAAGMQFAKWMKMFPNIARWLGYITLAILSLTAVGALATMMVGIARVAWGGFIVLLKLLRPLLLMLRLAFFLTGLAVNFMSWPLLLIIGVIALLAVGIWALITYWDELKAAIMNTAAFQWLMGIVDQVGVLFASTWATVKEGWQNVVNFFMGLSPVQAFTDFKNTITNVFKGLWDYLKDSFAKTYNWIVGKLNKLPGINIDMKNVAPEIAPGGAQPGNAPLLTGSKAQSTGRGGIMGQVSQSTNNSSSAKTQNISTVNFNVAQPLTPQALQENMELYGHG</sequence>
<protein>
    <submittedName>
        <fullName evidence="4">Phage tail tape measure protein</fullName>
    </submittedName>
</protein>
<feature type="transmembrane region" description="Helical" evidence="2">
    <location>
        <begin position="377"/>
        <end position="399"/>
    </location>
</feature>
<evidence type="ECO:0000259" key="3">
    <source>
        <dbReference type="Pfam" id="PF10145"/>
    </source>
</evidence>